<organism evidence="5 6">
    <name type="scientific">Bradyrhizobium erythrophlei</name>
    <dbReference type="NCBI Taxonomy" id="1437360"/>
    <lineage>
        <taxon>Bacteria</taxon>
        <taxon>Pseudomonadati</taxon>
        <taxon>Pseudomonadota</taxon>
        <taxon>Alphaproteobacteria</taxon>
        <taxon>Hyphomicrobiales</taxon>
        <taxon>Nitrobacteraceae</taxon>
        <taxon>Bradyrhizobium</taxon>
    </lineage>
</organism>
<reference evidence="5 6" key="1">
    <citation type="submission" date="2016-11" db="EMBL/GenBank/DDBJ databases">
        <authorList>
            <person name="Jaros S."/>
            <person name="Januszkiewicz K."/>
            <person name="Wedrychowicz H."/>
        </authorList>
    </citation>
    <scope>NUCLEOTIDE SEQUENCE [LARGE SCALE GENOMIC DNA]</scope>
    <source>
        <strain evidence="5 6">GAS138</strain>
    </source>
</reference>
<evidence type="ECO:0000256" key="2">
    <source>
        <dbReference type="ARBA" id="ARBA00023002"/>
    </source>
</evidence>
<dbReference type="SUPFAM" id="SSF53223">
    <property type="entry name" value="Aminoacid dehydrogenase-like, N-terminal domain"/>
    <property type="match status" value="1"/>
</dbReference>
<evidence type="ECO:0000256" key="3">
    <source>
        <dbReference type="ARBA" id="ARBA00023141"/>
    </source>
</evidence>
<dbReference type="Gene3D" id="3.40.50.720">
    <property type="entry name" value="NAD(P)-binding Rossmann-like Domain"/>
    <property type="match status" value="1"/>
</dbReference>
<dbReference type="CDD" id="cd01065">
    <property type="entry name" value="NAD_bind_Shikimate_DH"/>
    <property type="match status" value="1"/>
</dbReference>
<dbReference type="InterPro" id="IPR022893">
    <property type="entry name" value="Shikimate_DH_fam"/>
</dbReference>
<feature type="domain" description="Shikimate dehydrogenase substrate binding N-terminal" evidence="4">
    <location>
        <begin position="13"/>
        <end position="94"/>
    </location>
</feature>
<dbReference type="GO" id="GO:0019632">
    <property type="term" value="P:shikimate metabolic process"/>
    <property type="evidence" value="ECO:0007669"/>
    <property type="project" value="TreeGrafter"/>
</dbReference>
<dbReference type="GO" id="GO:0009423">
    <property type="term" value="P:chorismate biosynthetic process"/>
    <property type="evidence" value="ECO:0007669"/>
    <property type="project" value="TreeGrafter"/>
</dbReference>
<dbReference type="GO" id="GO:0004764">
    <property type="term" value="F:shikimate 3-dehydrogenase (NADP+) activity"/>
    <property type="evidence" value="ECO:0007669"/>
    <property type="project" value="InterPro"/>
</dbReference>
<dbReference type="EMBL" id="LT670817">
    <property type="protein sequence ID" value="SHG15931.1"/>
    <property type="molecule type" value="Genomic_DNA"/>
</dbReference>
<evidence type="ECO:0000313" key="5">
    <source>
        <dbReference type="EMBL" id="SHG15931.1"/>
    </source>
</evidence>
<dbReference type="InterPro" id="IPR046346">
    <property type="entry name" value="Aminoacid_DH-like_N_sf"/>
</dbReference>
<dbReference type="OrthoDB" id="7873617at2"/>
<dbReference type="Pfam" id="PF08501">
    <property type="entry name" value="Shikimate_dh_N"/>
    <property type="match status" value="1"/>
</dbReference>
<dbReference type="InterPro" id="IPR013708">
    <property type="entry name" value="Shikimate_DH-bd_N"/>
</dbReference>
<accession>A0A1M5HJ56</accession>
<gene>
    <name evidence="5" type="ORF">SAMN05443248_0498</name>
</gene>
<dbReference type="GO" id="GO:0005829">
    <property type="term" value="C:cytosol"/>
    <property type="evidence" value="ECO:0007669"/>
    <property type="project" value="TreeGrafter"/>
</dbReference>
<keyword evidence="3" id="KW-0057">Aromatic amino acid biosynthesis</keyword>
<comment type="pathway">
    <text evidence="1">Metabolic intermediate biosynthesis; chorismate biosynthesis; chorismate from D-erythrose 4-phosphate and phosphoenolpyruvate: step 4/7.</text>
</comment>
<dbReference type="PANTHER" id="PTHR21089">
    <property type="entry name" value="SHIKIMATE DEHYDROGENASE"/>
    <property type="match status" value="1"/>
</dbReference>
<evidence type="ECO:0000259" key="4">
    <source>
        <dbReference type="Pfam" id="PF08501"/>
    </source>
</evidence>
<dbReference type="GO" id="GO:0050661">
    <property type="term" value="F:NADP binding"/>
    <property type="evidence" value="ECO:0007669"/>
    <property type="project" value="TreeGrafter"/>
</dbReference>
<dbReference type="AlphaFoldDB" id="A0A1M5HJ56"/>
<dbReference type="RefSeq" id="WP_079599873.1">
    <property type="nucleotide sequence ID" value="NZ_LT670817.1"/>
</dbReference>
<name>A0A1M5HJ56_9BRAD</name>
<keyword evidence="3" id="KW-0028">Amino-acid biosynthesis</keyword>
<keyword evidence="2" id="KW-0560">Oxidoreductase</keyword>
<evidence type="ECO:0000313" key="6">
    <source>
        <dbReference type="Proteomes" id="UP000189796"/>
    </source>
</evidence>
<dbReference type="GO" id="GO:0009073">
    <property type="term" value="P:aromatic amino acid family biosynthetic process"/>
    <property type="evidence" value="ECO:0007669"/>
    <property type="project" value="UniProtKB-KW"/>
</dbReference>
<dbReference type="PANTHER" id="PTHR21089:SF1">
    <property type="entry name" value="BIFUNCTIONAL 3-DEHYDROQUINATE DEHYDRATASE_SHIKIMATE DEHYDROGENASE, CHLOROPLASTIC"/>
    <property type="match status" value="1"/>
</dbReference>
<dbReference type="Gene3D" id="3.40.50.10860">
    <property type="entry name" value="Leucine Dehydrogenase, chain A, domain 1"/>
    <property type="match status" value="1"/>
</dbReference>
<protein>
    <submittedName>
        <fullName evidence="5">Shikimate dehydrogenase</fullName>
    </submittedName>
</protein>
<sequence length="277" mass="29562">MISGKTKLIVHLGYPTESFKAPMIYNPYFEKYGIDSIVVPMGCKPEEYPAFLKLVFKLSNIHGALVTMPHKVATIALLDEVSISAKVAGACNAVRLGVGGTLVGDMFDGEGFVRGIQRKGRVLTGARVLVAGNGGVGSAISASFAKAGVAELALFDAFAPMMNGLAERLRANYPNLKVTVGSIDPAGYDVVVNATPLGMKAGDPLPMDVTRIAPSTFVGEVVMKQEITPFLAGARARGCEFQIGTDMLFEQIPAYLEFFGFRTTTPDELRDVAQISY</sequence>
<dbReference type="SUPFAM" id="SSF51735">
    <property type="entry name" value="NAD(P)-binding Rossmann-fold domains"/>
    <property type="match status" value="1"/>
</dbReference>
<dbReference type="InterPro" id="IPR036291">
    <property type="entry name" value="NAD(P)-bd_dom_sf"/>
</dbReference>
<proteinExistence type="predicted"/>
<dbReference type="Proteomes" id="UP000189796">
    <property type="component" value="Chromosome I"/>
</dbReference>
<evidence type="ECO:0000256" key="1">
    <source>
        <dbReference type="ARBA" id="ARBA00004871"/>
    </source>
</evidence>